<dbReference type="EMBL" id="CP119877">
    <property type="protein sequence ID" value="WFD33381.1"/>
    <property type="molecule type" value="Genomic_DNA"/>
</dbReference>
<name>A0AAF0EN42_9BASI</name>
<dbReference type="Gene3D" id="1.50.40.10">
    <property type="entry name" value="Mitochondrial carrier domain"/>
    <property type="match status" value="2"/>
</dbReference>
<dbReference type="Proteomes" id="UP001219933">
    <property type="component" value="Chromosome 1"/>
</dbReference>
<feature type="repeat" description="Solcar" evidence="8">
    <location>
        <begin position="129"/>
        <end position="213"/>
    </location>
</feature>
<evidence type="ECO:0000256" key="4">
    <source>
        <dbReference type="ARBA" id="ARBA00022692"/>
    </source>
</evidence>
<keyword evidence="4 8" id="KW-0812">Transmembrane</keyword>
<keyword evidence="3 9" id="KW-0813">Transport</keyword>
<proteinExistence type="inferred from homology"/>
<evidence type="ECO:0000256" key="10">
    <source>
        <dbReference type="SAM" id="Phobius"/>
    </source>
</evidence>
<dbReference type="PANTHER" id="PTHR45758">
    <property type="entry name" value="MITOFERRIN-1-RELATED"/>
    <property type="match status" value="1"/>
</dbReference>
<evidence type="ECO:0000256" key="1">
    <source>
        <dbReference type="ARBA" id="ARBA00004225"/>
    </source>
</evidence>
<dbReference type="InterPro" id="IPR023395">
    <property type="entry name" value="MCP_dom_sf"/>
</dbReference>
<dbReference type="Pfam" id="PF00153">
    <property type="entry name" value="Mito_carr"/>
    <property type="match status" value="3"/>
</dbReference>
<evidence type="ECO:0000256" key="9">
    <source>
        <dbReference type="RuleBase" id="RU000488"/>
    </source>
</evidence>
<protein>
    <submittedName>
        <fullName evidence="11">Fe(2+) transporter</fullName>
    </submittedName>
</protein>
<dbReference type="FunFam" id="1.50.40.10:FF:000029">
    <property type="entry name" value="Solute carrier family 25 member 28"/>
    <property type="match status" value="1"/>
</dbReference>
<feature type="repeat" description="Solcar" evidence="8">
    <location>
        <begin position="33"/>
        <end position="121"/>
    </location>
</feature>
<dbReference type="GO" id="GO:0048250">
    <property type="term" value="P:iron import into the mitochondrion"/>
    <property type="evidence" value="ECO:0007669"/>
    <property type="project" value="TreeGrafter"/>
</dbReference>
<evidence type="ECO:0000256" key="6">
    <source>
        <dbReference type="ARBA" id="ARBA00023128"/>
    </source>
</evidence>
<organism evidence="11 12">
    <name type="scientific">Malassezia cuniculi</name>
    <dbReference type="NCBI Taxonomy" id="948313"/>
    <lineage>
        <taxon>Eukaryota</taxon>
        <taxon>Fungi</taxon>
        <taxon>Dikarya</taxon>
        <taxon>Basidiomycota</taxon>
        <taxon>Ustilaginomycotina</taxon>
        <taxon>Malasseziomycetes</taxon>
        <taxon>Malasseziales</taxon>
        <taxon>Malasseziaceae</taxon>
        <taxon>Malassezia</taxon>
    </lineage>
</organism>
<dbReference type="PROSITE" id="PS50920">
    <property type="entry name" value="SOLCAR"/>
    <property type="match status" value="3"/>
</dbReference>
<dbReference type="InterPro" id="IPR018108">
    <property type="entry name" value="MCP_transmembrane"/>
</dbReference>
<keyword evidence="7 8" id="KW-0472">Membrane</keyword>
<comment type="subcellular location">
    <subcellularLocation>
        <location evidence="1">Mitochondrion membrane</location>
        <topology evidence="1">Multi-pass membrane protein</topology>
    </subcellularLocation>
</comment>
<feature type="repeat" description="Solcar" evidence="8">
    <location>
        <begin position="220"/>
        <end position="311"/>
    </location>
</feature>
<dbReference type="AlphaFoldDB" id="A0AAF0EN42"/>
<feature type="transmembrane region" description="Helical" evidence="10">
    <location>
        <begin position="131"/>
        <end position="149"/>
    </location>
</feature>
<evidence type="ECO:0000256" key="5">
    <source>
        <dbReference type="ARBA" id="ARBA00022989"/>
    </source>
</evidence>
<evidence type="ECO:0000313" key="12">
    <source>
        <dbReference type="Proteomes" id="UP001219933"/>
    </source>
</evidence>
<evidence type="ECO:0000256" key="8">
    <source>
        <dbReference type="PROSITE-ProRule" id="PRU00282"/>
    </source>
</evidence>
<dbReference type="SUPFAM" id="SSF103506">
    <property type="entry name" value="Mitochondrial carrier"/>
    <property type="match status" value="1"/>
</dbReference>
<keyword evidence="6" id="KW-0496">Mitochondrion</keyword>
<keyword evidence="12" id="KW-1185">Reference proteome</keyword>
<feature type="transmembrane region" description="Helical" evidence="10">
    <location>
        <begin position="92"/>
        <end position="111"/>
    </location>
</feature>
<dbReference type="PANTHER" id="PTHR45758:SF4">
    <property type="entry name" value="MITOFERRIN-1"/>
    <property type="match status" value="1"/>
</dbReference>
<evidence type="ECO:0000313" key="11">
    <source>
        <dbReference type="EMBL" id="WFD33381.1"/>
    </source>
</evidence>
<comment type="similarity">
    <text evidence="2 9">Belongs to the mitochondrial carrier (TC 2.A.29) family.</text>
</comment>
<evidence type="ECO:0000256" key="7">
    <source>
        <dbReference type="ARBA" id="ARBA00023136"/>
    </source>
</evidence>
<reference evidence="11" key="1">
    <citation type="submission" date="2023-03" db="EMBL/GenBank/DDBJ databases">
        <title>Mating type loci evolution in Malassezia.</title>
        <authorList>
            <person name="Coelho M.A."/>
        </authorList>
    </citation>
    <scope>NUCLEOTIDE SEQUENCE</scope>
    <source>
        <strain evidence="11">CBS 11721</strain>
    </source>
</reference>
<gene>
    <name evidence="11" type="primary">MRS4</name>
    <name evidence="11" type="ORF">MCUN1_000194</name>
</gene>
<dbReference type="GO" id="GO:0015093">
    <property type="term" value="F:ferrous iron transmembrane transporter activity"/>
    <property type="evidence" value="ECO:0007669"/>
    <property type="project" value="TreeGrafter"/>
</dbReference>
<evidence type="ECO:0000256" key="3">
    <source>
        <dbReference type="ARBA" id="ARBA00022448"/>
    </source>
</evidence>
<keyword evidence="5 10" id="KW-1133">Transmembrane helix</keyword>
<accession>A0AAF0EN42</accession>
<sequence>MEDLPPPTPSVPAAPTVETHEGEIDYEGLGENVPLHINMIAGSLAGITEHAVMFPIDVVRTRMQVLSTVPDASYTSMTQAISRIWTGEGFRALWRGIASVILGAGPAHALYFGTYELVKDFTGGNREGHQFASTAFAGAAATIAADAFMNPFDVIKQRMQLYGSGFSSISECAKVLYREEGLRAFYVSYPTTLTMTVPFTAIQFATYEWAKKVLNPAETYSPLIHALSGGIAGAAAAAFTNPLDVAKTLLQTRGCSTDPEIRSATRMSDAFRLIYRKEGWRGYWRGITPRIFTHVPSNALCWLSYEGFRYVLKQEQKLF</sequence>
<dbReference type="GO" id="GO:0031966">
    <property type="term" value="C:mitochondrial membrane"/>
    <property type="evidence" value="ECO:0007669"/>
    <property type="project" value="UniProtKB-SubCell"/>
</dbReference>
<evidence type="ECO:0000256" key="2">
    <source>
        <dbReference type="ARBA" id="ARBA00006375"/>
    </source>
</evidence>